<dbReference type="InterPro" id="IPR046335">
    <property type="entry name" value="LacI/GalR-like_sensor"/>
</dbReference>
<dbReference type="SUPFAM" id="SSF53822">
    <property type="entry name" value="Periplasmic binding protein-like I"/>
    <property type="match status" value="1"/>
</dbReference>
<comment type="caution">
    <text evidence="7">The sequence shown here is derived from an EMBL/GenBank/DDBJ whole genome shotgun (WGS) entry which is preliminary data.</text>
</comment>
<feature type="domain" description="HTH lacI-type" evidence="5">
    <location>
        <begin position="39"/>
        <end position="93"/>
    </location>
</feature>
<gene>
    <name evidence="7" type="ORF">DW137_05160</name>
    <name evidence="6" type="ORF">GBA83_03805</name>
</gene>
<evidence type="ECO:0000256" key="4">
    <source>
        <dbReference type="SAM" id="MobiDB-lite"/>
    </source>
</evidence>
<evidence type="ECO:0000313" key="9">
    <source>
        <dbReference type="Proteomes" id="UP000451386"/>
    </source>
</evidence>
<dbReference type="Pfam" id="PF00356">
    <property type="entry name" value="LacI"/>
    <property type="match status" value="1"/>
</dbReference>
<dbReference type="Pfam" id="PF13377">
    <property type="entry name" value="Peripla_BP_3"/>
    <property type="match status" value="1"/>
</dbReference>
<keyword evidence="1" id="KW-0805">Transcription regulation</keyword>
<feature type="region of interest" description="Disordered" evidence="4">
    <location>
        <begin position="1"/>
        <end position="38"/>
    </location>
</feature>
<dbReference type="SUPFAM" id="SSF47413">
    <property type="entry name" value="lambda repressor-like DNA-binding domains"/>
    <property type="match status" value="1"/>
</dbReference>
<dbReference type="InterPro" id="IPR028082">
    <property type="entry name" value="Peripla_BP_I"/>
</dbReference>
<dbReference type="InterPro" id="IPR010982">
    <property type="entry name" value="Lambda_DNA-bd_dom_sf"/>
</dbReference>
<dbReference type="CDD" id="cd01392">
    <property type="entry name" value="HTH_LacI"/>
    <property type="match status" value="1"/>
</dbReference>
<evidence type="ECO:0000313" key="6">
    <source>
        <dbReference type="EMBL" id="KAB7487127.1"/>
    </source>
</evidence>
<dbReference type="PANTHER" id="PTHR30146:SF109">
    <property type="entry name" value="HTH-TYPE TRANSCRIPTIONAL REGULATOR GALS"/>
    <property type="match status" value="1"/>
</dbReference>
<name>A0A0E2ZB28_BIFBI</name>
<evidence type="ECO:0000256" key="3">
    <source>
        <dbReference type="ARBA" id="ARBA00023163"/>
    </source>
</evidence>
<evidence type="ECO:0000313" key="7">
    <source>
        <dbReference type="EMBL" id="RHJ23978.1"/>
    </source>
</evidence>
<dbReference type="Gene3D" id="3.40.50.2300">
    <property type="match status" value="2"/>
</dbReference>
<evidence type="ECO:0000259" key="5">
    <source>
        <dbReference type="PROSITE" id="PS50932"/>
    </source>
</evidence>
<dbReference type="Proteomes" id="UP000283727">
    <property type="component" value="Unassembled WGS sequence"/>
</dbReference>
<dbReference type="Proteomes" id="UP000451386">
    <property type="component" value="Unassembled WGS sequence"/>
</dbReference>
<evidence type="ECO:0000313" key="8">
    <source>
        <dbReference type="Proteomes" id="UP000283727"/>
    </source>
</evidence>
<evidence type="ECO:0000256" key="2">
    <source>
        <dbReference type="ARBA" id="ARBA00023125"/>
    </source>
</evidence>
<keyword evidence="2" id="KW-0238">DNA-binding</keyword>
<dbReference type="PANTHER" id="PTHR30146">
    <property type="entry name" value="LACI-RELATED TRANSCRIPTIONAL REPRESSOR"/>
    <property type="match status" value="1"/>
</dbReference>
<reference evidence="6 9" key="2">
    <citation type="journal article" date="2019" name="Nat. Med.">
        <title>A library of human gut bacterial isolates paired with longitudinal multiomics data enables mechanistic microbiome research.</title>
        <authorList>
            <person name="Poyet M."/>
            <person name="Groussin M."/>
            <person name="Gibbons S.M."/>
            <person name="Avila-Pacheco J."/>
            <person name="Jiang X."/>
            <person name="Kearney S.M."/>
            <person name="Perrotta A.R."/>
            <person name="Berdy B."/>
            <person name="Zhao S."/>
            <person name="Lieberman T.D."/>
            <person name="Swanson P.K."/>
            <person name="Smith M."/>
            <person name="Roesemann S."/>
            <person name="Alexander J.E."/>
            <person name="Rich S.A."/>
            <person name="Livny J."/>
            <person name="Vlamakis H."/>
            <person name="Clish C."/>
            <person name="Bullock K."/>
            <person name="Deik A."/>
            <person name="Scott J."/>
            <person name="Pierce K.A."/>
            <person name="Xavier R.J."/>
            <person name="Alm E.J."/>
        </authorList>
    </citation>
    <scope>NUCLEOTIDE SEQUENCE [LARGE SCALE GENOMIC DNA]</scope>
    <source>
        <strain evidence="6 9">BIOML-A13</strain>
    </source>
</reference>
<dbReference type="GO" id="GO:0000976">
    <property type="term" value="F:transcription cis-regulatory region binding"/>
    <property type="evidence" value="ECO:0007669"/>
    <property type="project" value="TreeGrafter"/>
</dbReference>
<evidence type="ECO:0000256" key="1">
    <source>
        <dbReference type="ARBA" id="ARBA00023015"/>
    </source>
</evidence>
<keyword evidence="3" id="KW-0804">Transcription</keyword>
<protein>
    <submittedName>
        <fullName evidence="7">LacI family transcriptional regulator</fullName>
    </submittedName>
</protein>
<dbReference type="Gene3D" id="1.10.260.40">
    <property type="entry name" value="lambda repressor-like DNA-binding domains"/>
    <property type="match status" value="1"/>
</dbReference>
<dbReference type="EMBL" id="QRLR01000002">
    <property type="protein sequence ID" value="RHJ23978.1"/>
    <property type="molecule type" value="Genomic_DNA"/>
</dbReference>
<accession>A0A0E2ZB28</accession>
<dbReference type="EMBL" id="WDOP01000002">
    <property type="protein sequence ID" value="KAB7487127.1"/>
    <property type="molecule type" value="Genomic_DNA"/>
</dbReference>
<dbReference type="SMART" id="SM00354">
    <property type="entry name" value="HTH_LACI"/>
    <property type="match status" value="1"/>
</dbReference>
<sequence length="368" mass="39746">MKRQPSAVMDAIPASKPDTTPVNDDPAPGPEQRPQPATSSITNVAAMAHVSIATVSRVLSGKRTKDDDIARRVRAAAEELNYSVNYAASSLRGAATNTIGLVIPSATDHFSAGLLDELEPVIDMERQQLLLGIGNEQHTQDERIESLVARKVDGIIIVPAAGVDLAHTLDRTTMTTPIVQVGGRQRSFRTSMVGIDENAAMESIVAHLAEQGVRSAAYLAGKEVSFESAEMFAMFHTQMRTHRLVTDTSWNRFGDSTVERGYQCVWRMFADSDARPPEAVICADDMIALGAMIALQTLGIRVPDDVRVVGYDDSPLALTTMPTLTSVRPPFLQIVTEALRLIGQGPDQAAHISLLPQLIVRGSTVVRS</sequence>
<dbReference type="PROSITE" id="PS50932">
    <property type="entry name" value="HTH_LACI_2"/>
    <property type="match status" value="1"/>
</dbReference>
<dbReference type="CDD" id="cd06267">
    <property type="entry name" value="PBP1_LacI_sugar_binding-like"/>
    <property type="match status" value="1"/>
</dbReference>
<dbReference type="InterPro" id="IPR000843">
    <property type="entry name" value="HTH_LacI"/>
</dbReference>
<dbReference type="GO" id="GO:0003700">
    <property type="term" value="F:DNA-binding transcription factor activity"/>
    <property type="evidence" value="ECO:0007669"/>
    <property type="project" value="TreeGrafter"/>
</dbReference>
<reference evidence="7 8" key="1">
    <citation type="submission" date="2018-08" db="EMBL/GenBank/DDBJ databases">
        <title>A genome reference for cultivated species of the human gut microbiota.</title>
        <authorList>
            <person name="Zou Y."/>
            <person name="Xue W."/>
            <person name="Luo G."/>
        </authorList>
    </citation>
    <scope>NUCLEOTIDE SEQUENCE [LARGE SCALE GENOMIC DNA]</scope>
    <source>
        <strain evidence="7 8">AM12-10</strain>
    </source>
</reference>
<organism evidence="7 8">
    <name type="scientific">Bifidobacterium bifidum</name>
    <dbReference type="NCBI Taxonomy" id="1681"/>
    <lineage>
        <taxon>Bacteria</taxon>
        <taxon>Bacillati</taxon>
        <taxon>Actinomycetota</taxon>
        <taxon>Actinomycetes</taxon>
        <taxon>Bifidobacteriales</taxon>
        <taxon>Bifidobacteriaceae</taxon>
        <taxon>Bifidobacterium</taxon>
    </lineage>
</organism>
<proteinExistence type="predicted"/>
<dbReference type="AlphaFoldDB" id="A0A0E2ZB28"/>